<evidence type="ECO:0000313" key="3">
    <source>
        <dbReference type="EMBL" id="PHT58125.1"/>
    </source>
</evidence>
<feature type="domain" description="F-box/LRR-repeat protein 15/At3g58940/PEG3-like LRR" evidence="2">
    <location>
        <begin position="357"/>
        <end position="579"/>
    </location>
</feature>
<dbReference type="Pfam" id="PF24758">
    <property type="entry name" value="LRR_At5g56370"/>
    <property type="match status" value="1"/>
</dbReference>
<dbReference type="PANTHER" id="PTHR24559">
    <property type="entry name" value="TRANSPOSON TY3-I GAG-POL POLYPROTEIN"/>
    <property type="match status" value="1"/>
</dbReference>
<evidence type="ECO:0000313" key="4">
    <source>
        <dbReference type="Proteomes" id="UP000224567"/>
    </source>
</evidence>
<dbReference type="InterPro" id="IPR053134">
    <property type="entry name" value="RNA-dir_DNA_polymerase"/>
</dbReference>
<dbReference type="STRING" id="33114.A0A2G2XKW3"/>
<name>A0A2G2XKW3_CAPBA</name>
<comment type="caution">
    <text evidence="3">The sequence shown here is derived from an EMBL/GenBank/DDBJ whole genome shotgun (WGS) entry which is preliminary data.</text>
</comment>
<dbReference type="SUPFAM" id="SSF56672">
    <property type="entry name" value="DNA/RNA polymerases"/>
    <property type="match status" value="1"/>
</dbReference>
<reference evidence="3 4" key="1">
    <citation type="journal article" date="2017" name="Genome Biol.">
        <title>New reference genome sequences of hot pepper reveal the massive evolution of plant disease-resistance genes by retroduplication.</title>
        <authorList>
            <person name="Kim S."/>
            <person name="Park J."/>
            <person name="Yeom S.I."/>
            <person name="Kim Y.M."/>
            <person name="Seo E."/>
            <person name="Kim K.T."/>
            <person name="Kim M.S."/>
            <person name="Lee J.M."/>
            <person name="Cheong K."/>
            <person name="Shin H.S."/>
            <person name="Kim S.B."/>
            <person name="Han K."/>
            <person name="Lee J."/>
            <person name="Park M."/>
            <person name="Lee H.A."/>
            <person name="Lee H.Y."/>
            <person name="Lee Y."/>
            <person name="Oh S."/>
            <person name="Lee J.H."/>
            <person name="Choi E."/>
            <person name="Choi E."/>
            <person name="Lee S.E."/>
            <person name="Jeon J."/>
            <person name="Kim H."/>
            <person name="Choi G."/>
            <person name="Song H."/>
            <person name="Lee J."/>
            <person name="Lee S.C."/>
            <person name="Kwon J.K."/>
            <person name="Lee H.Y."/>
            <person name="Koo N."/>
            <person name="Hong Y."/>
            <person name="Kim R.W."/>
            <person name="Kang W.H."/>
            <person name="Huh J.H."/>
            <person name="Kang B.C."/>
            <person name="Yang T.J."/>
            <person name="Lee Y.H."/>
            <person name="Bennetzen J.L."/>
            <person name="Choi D."/>
        </authorList>
    </citation>
    <scope>NUCLEOTIDE SEQUENCE [LARGE SCALE GENOMIC DNA]</scope>
    <source>
        <strain evidence="4">cv. PBC81</strain>
    </source>
</reference>
<dbReference type="InterPro" id="IPR043128">
    <property type="entry name" value="Rev_trsase/Diguanyl_cyclase"/>
</dbReference>
<dbReference type="EMBL" id="MLFT02000001">
    <property type="protein sequence ID" value="PHT58125.1"/>
    <property type="molecule type" value="Genomic_DNA"/>
</dbReference>
<organism evidence="3 4">
    <name type="scientific">Capsicum baccatum</name>
    <name type="common">Peruvian pepper</name>
    <dbReference type="NCBI Taxonomy" id="33114"/>
    <lineage>
        <taxon>Eukaryota</taxon>
        <taxon>Viridiplantae</taxon>
        <taxon>Streptophyta</taxon>
        <taxon>Embryophyta</taxon>
        <taxon>Tracheophyta</taxon>
        <taxon>Spermatophyta</taxon>
        <taxon>Magnoliopsida</taxon>
        <taxon>eudicotyledons</taxon>
        <taxon>Gunneridae</taxon>
        <taxon>Pentapetalae</taxon>
        <taxon>asterids</taxon>
        <taxon>lamiids</taxon>
        <taxon>Solanales</taxon>
        <taxon>Solanaceae</taxon>
        <taxon>Solanoideae</taxon>
        <taxon>Capsiceae</taxon>
        <taxon>Capsicum</taxon>
    </lineage>
</organism>
<dbReference type="InterPro" id="IPR055411">
    <property type="entry name" value="LRR_FXL15/At3g58940/PEG3-like"/>
</dbReference>
<dbReference type="OrthoDB" id="1722980at2759"/>
<accession>A0A2G2XKW3</accession>
<dbReference type="InterPro" id="IPR032675">
    <property type="entry name" value="LRR_dom_sf"/>
</dbReference>
<gene>
    <name evidence="3" type="ORF">CQW23_00488</name>
</gene>
<dbReference type="Pfam" id="PF00646">
    <property type="entry name" value="F-box"/>
    <property type="match status" value="1"/>
</dbReference>
<dbReference type="SUPFAM" id="SSF52047">
    <property type="entry name" value="RNI-like"/>
    <property type="match status" value="1"/>
</dbReference>
<dbReference type="Proteomes" id="UP000224567">
    <property type="component" value="Unassembled WGS sequence"/>
</dbReference>
<dbReference type="InterPro" id="IPR001810">
    <property type="entry name" value="F-box_dom"/>
</dbReference>
<dbReference type="CDD" id="cd01647">
    <property type="entry name" value="RT_LTR"/>
    <property type="match status" value="1"/>
</dbReference>
<protein>
    <submittedName>
        <fullName evidence="3">Uncharacterized protein</fullName>
    </submittedName>
</protein>
<dbReference type="AlphaFoldDB" id="A0A2G2XKW3"/>
<reference evidence="4" key="2">
    <citation type="journal article" date="2017" name="J. Anim. Genet.">
        <title>Multiple reference genome sequences of hot pepper reveal the massive evolution of plant disease resistance genes by retroduplication.</title>
        <authorList>
            <person name="Kim S."/>
            <person name="Park J."/>
            <person name="Yeom S.-I."/>
            <person name="Kim Y.-M."/>
            <person name="Seo E."/>
            <person name="Kim K.-T."/>
            <person name="Kim M.-S."/>
            <person name="Lee J.M."/>
            <person name="Cheong K."/>
            <person name="Shin H.-S."/>
            <person name="Kim S.-B."/>
            <person name="Han K."/>
            <person name="Lee J."/>
            <person name="Park M."/>
            <person name="Lee H.-A."/>
            <person name="Lee H.-Y."/>
            <person name="Lee Y."/>
            <person name="Oh S."/>
            <person name="Lee J.H."/>
            <person name="Choi E."/>
            <person name="Choi E."/>
            <person name="Lee S.E."/>
            <person name="Jeon J."/>
            <person name="Kim H."/>
            <person name="Choi G."/>
            <person name="Song H."/>
            <person name="Lee J."/>
            <person name="Lee S.-C."/>
            <person name="Kwon J.-K."/>
            <person name="Lee H.-Y."/>
            <person name="Koo N."/>
            <person name="Hong Y."/>
            <person name="Kim R.W."/>
            <person name="Kang W.-H."/>
            <person name="Huh J.H."/>
            <person name="Kang B.-C."/>
            <person name="Yang T.-J."/>
            <person name="Lee Y.-H."/>
            <person name="Bennetzen J.L."/>
            <person name="Choi D."/>
        </authorList>
    </citation>
    <scope>NUCLEOTIDE SEQUENCE [LARGE SCALE GENOMIC DNA]</scope>
    <source>
        <strain evidence="4">cv. PBC81</strain>
    </source>
</reference>
<dbReference type="Gene3D" id="3.10.10.10">
    <property type="entry name" value="HIV Type 1 Reverse Transcriptase, subunit A, domain 1"/>
    <property type="match status" value="1"/>
</dbReference>
<feature type="domain" description="F-box" evidence="1">
    <location>
        <begin position="266"/>
        <end position="305"/>
    </location>
</feature>
<dbReference type="Gene3D" id="3.80.10.10">
    <property type="entry name" value="Ribonuclease Inhibitor"/>
    <property type="match status" value="1"/>
</dbReference>
<dbReference type="InterPro" id="IPR036047">
    <property type="entry name" value="F-box-like_dom_sf"/>
</dbReference>
<sequence>MNTMKVKLIKNSNKRLDQFEDKPKPNLDDTDIMNLGTGEEVREIKISIHADQNIRNDIVQILIEYKDVFAWYYDDMSGLSTDLVVHKLPTYPDFSPVQQKQRKFKTDVSDKIKEEIMKQLSANVIRVAQYTTWLANVVPVPKKDGKIRVCVDYRDLNKASPKDNFPLPNILILVDNCAKHEIQSFVDCYAGYHQILMDETNADKIAFTTPWDDLRKFFERLRKYNLKLNPAKCAFGVPSGKLLGFIISRRGSKGANADREYTEDRISVLPINVLDYVVELLPIEDAARTSILSKKWRYIWAMSPNLVLDNVFCNKLAKESCSFFYKTVDNILLQHIGDIVKFDLDVSGLGLPWYTDIDRWMHYVTRHGVKKLNLNVPKNSTYRVPSYIFNCSTLTDLTLSNCVFKSPTSFLGFQNLITLCLKSMTFVPTAEFCVIKVPLLVDLNLDCCQGTRYLNIGSPQLESLVVFRSDFLELNCFRNCKKLKRIIFSGTNKVVDVYPKYLESSTLEKFLFSLPTLAILHLESHFLKLLAADKISKELPFALDCLWHLSLHVDFGKLDQTSYALQLIKISPNLTQLRIWVVNTSDNAEAVLEYLDSPACLEQPLNKLKHVTLHLFKGSKTELALVKKLVAHTPSLVRMSIKPNKVMDSWKERNIAIELMRFPRASPRAELLYLLNVV</sequence>
<dbReference type="SUPFAM" id="SSF81383">
    <property type="entry name" value="F-box domain"/>
    <property type="match status" value="1"/>
</dbReference>
<dbReference type="PANTHER" id="PTHR24559:SF431">
    <property type="entry name" value="RNA-DIRECTED DNA POLYMERASE HOMOLOG"/>
    <property type="match status" value="1"/>
</dbReference>
<evidence type="ECO:0000259" key="2">
    <source>
        <dbReference type="Pfam" id="PF24758"/>
    </source>
</evidence>
<proteinExistence type="predicted"/>
<dbReference type="Gene3D" id="3.30.70.270">
    <property type="match status" value="1"/>
</dbReference>
<dbReference type="InterPro" id="IPR043502">
    <property type="entry name" value="DNA/RNA_pol_sf"/>
</dbReference>
<evidence type="ECO:0000259" key="1">
    <source>
        <dbReference type="Pfam" id="PF00646"/>
    </source>
</evidence>
<keyword evidence="4" id="KW-1185">Reference proteome</keyword>